<evidence type="ECO:0000256" key="1">
    <source>
        <dbReference type="SAM" id="MobiDB-lite"/>
    </source>
</evidence>
<name>A0ABQ1Z383_9BACL</name>
<feature type="region of interest" description="Disordered" evidence="1">
    <location>
        <begin position="17"/>
        <end position="43"/>
    </location>
</feature>
<comment type="caution">
    <text evidence="3">The sequence shown here is derived from an EMBL/GenBank/DDBJ whole genome shotgun (WGS) entry which is preliminary data.</text>
</comment>
<feature type="compositionally biased region" description="Basic and acidic residues" evidence="1">
    <location>
        <begin position="25"/>
        <end position="43"/>
    </location>
</feature>
<sequence>MSLARKKEKNIMPWRMNILSHHNRKEQAPKKRRNHALDDPEYMTKEKVRQAVIERDGGNWCALSGVPGPGLHLHRIVYGSQGGKYEVDNCILLSKQMHDLVHSSKKTWMPILQDHVRCMKLGMPELSPIQRITHREE</sequence>
<proteinExistence type="predicted"/>
<dbReference type="SMART" id="SM00507">
    <property type="entry name" value="HNHc"/>
    <property type="match status" value="1"/>
</dbReference>
<dbReference type="RefSeq" id="WP_188591709.1">
    <property type="nucleotide sequence ID" value="NZ_BMFU01000001.1"/>
</dbReference>
<protein>
    <recommendedName>
        <fullName evidence="2">HNH nuclease domain-containing protein</fullName>
    </recommendedName>
</protein>
<keyword evidence="4" id="KW-1185">Reference proteome</keyword>
<evidence type="ECO:0000313" key="3">
    <source>
        <dbReference type="EMBL" id="GGH46179.1"/>
    </source>
</evidence>
<gene>
    <name evidence="3" type="ORF">GCM10008014_08670</name>
</gene>
<reference evidence="4" key="1">
    <citation type="journal article" date="2019" name="Int. J. Syst. Evol. Microbiol.">
        <title>The Global Catalogue of Microorganisms (GCM) 10K type strain sequencing project: providing services to taxonomists for standard genome sequencing and annotation.</title>
        <authorList>
            <consortium name="The Broad Institute Genomics Platform"/>
            <consortium name="The Broad Institute Genome Sequencing Center for Infectious Disease"/>
            <person name="Wu L."/>
            <person name="Ma J."/>
        </authorList>
    </citation>
    <scope>NUCLEOTIDE SEQUENCE [LARGE SCALE GENOMIC DNA]</scope>
    <source>
        <strain evidence="4">CGMCC 1.12770</strain>
    </source>
</reference>
<accession>A0ABQ1Z383</accession>
<organism evidence="3 4">
    <name type="scientific">Paenibacillus silvae</name>
    <dbReference type="NCBI Taxonomy" id="1325358"/>
    <lineage>
        <taxon>Bacteria</taxon>
        <taxon>Bacillati</taxon>
        <taxon>Bacillota</taxon>
        <taxon>Bacilli</taxon>
        <taxon>Bacillales</taxon>
        <taxon>Paenibacillaceae</taxon>
        <taxon>Paenibacillus</taxon>
    </lineage>
</organism>
<dbReference type="InterPro" id="IPR003615">
    <property type="entry name" value="HNH_nuc"/>
</dbReference>
<dbReference type="Proteomes" id="UP000652153">
    <property type="component" value="Unassembled WGS sequence"/>
</dbReference>
<evidence type="ECO:0000259" key="2">
    <source>
        <dbReference type="SMART" id="SM00507"/>
    </source>
</evidence>
<feature type="domain" description="HNH nuclease" evidence="2">
    <location>
        <begin position="47"/>
        <end position="99"/>
    </location>
</feature>
<dbReference type="EMBL" id="BMFU01000001">
    <property type="protein sequence ID" value="GGH46179.1"/>
    <property type="molecule type" value="Genomic_DNA"/>
</dbReference>
<evidence type="ECO:0000313" key="4">
    <source>
        <dbReference type="Proteomes" id="UP000652153"/>
    </source>
</evidence>